<dbReference type="OrthoDB" id="2149705at2759"/>
<dbReference type="HOGENOM" id="CLU_103806_2_0_1"/>
<dbReference type="SUPFAM" id="SSF88697">
    <property type="entry name" value="PUA domain-like"/>
    <property type="match status" value="1"/>
</dbReference>
<sequence>MGPSTSIARTDAILPMTDEYMQQIVRGQKNYEFRRYLIQPSVQRVWFYLTAPLSHLAYICEINRARTRKEGDDPLIEDGLGNREFNQHHPDWNHYDFAYRVRSVYRLRRPVTLQELKSRYGMKGAPRSLVYVPGKLMDDIAWGDQERIL</sequence>
<reference evidence="2" key="2">
    <citation type="submission" date="2015-01" db="EMBL/GenBank/DDBJ databases">
        <title>Evolutionary Origins and Diversification of the Mycorrhizal Mutualists.</title>
        <authorList>
            <consortium name="DOE Joint Genome Institute"/>
            <consortium name="Mycorrhizal Genomics Consortium"/>
            <person name="Kohler A."/>
            <person name="Kuo A."/>
            <person name="Nagy L.G."/>
            <person name="Floudas D."/>
            <person name="Copeland A."/>
            <person name="Barry K.W."/>
            <person name="Cichocki N."/>
            <person name="Veneault-Fourrey C."/>
            <person name="LaButti K."/>
            <person name="Lindquist E.A."/>
            <person name="Lipzen A."/>
            <person name="Lundell T."/>
            <person name="Morin E."/>
            <person name="Murat C."/>
            <person name="Riley R."/>
            <person name="Ohm R."/>
            <person name="Sun H."/>
            <person name="Tunlid A."/>
            <person name="Henrissat B."/>
            <person name="Grigoriev I.V."/>
            <person name="Hibbett D.S."/>
            <person name="Martin F."/>
        </authorList>
    </citation>
    <scope>NUCLEOTIDE SEQUENCE [LARGE SCALE GENOMIC DNA]</scope>
    <source>
        <strain evidence="2">F 1598</strain>
    </source>
</reference>
<evidence type="ECO:0000313" key="2">
    <source>
        <dbReference type="Proteomes" id="UP000054166"/>
    </source>
</evidence>
<proteinExistence type="predicted"/>
<name>A0A0C3B1Z2_PILCF</name>
<dbReference type="InParanoid" id="A0A0C3B1Z2"/>
<dbReference type="InterPro" id="IPR015947">
    <property type="entry name" value="PUA-like_sf"/>
</dbReference>
<dbReference type="AlphaFoldDB" id="A0A0C3B1Z2"/>
<organism evidence="1 2">
    <name type="scientific">Piloderma croceum (strain F 1598)</name>
    <dbReference type="NCBI Taxonomy" id="765440"/>
    <lineage>
        <taxon>Eukaryota</taxon>
        <taxon>Fungi</taxon>
        <taxon>Dikarya</taxon>
        <taxon>Basidiomycota</taxon>
        <taxon>Agaricomycotina</taxon>
        <taxon>Agaricomycetes</taxon>
        <taxon>Agaricomycetidae</taxon>
        <taxon>Atheliales</taxon>
        <taxon>Atheliaceae</taxon>
        <taxon>Piloderma</taxon>
    </lineage>
</organism>
<evidence type="ECO:0000313" key="1">
    <source>
        <dbReference type="EMBL" id="KIM80228.1"/>
    </source>
</evidence>
<protein>
    <recommendedName>
        <fullName evidence="3">ASCH domain-containing protein</fullName>
    </recommendedName>
</protein>
<accession>A0A0C3B1Z2</accession>
<feature type="non-terminal residue" evidence="1">
    <location>
        <position position="149"/>
    </location>
</feature>
<gene>
    <name evidence="1" type="ORF">PILCRDRAFT_35612</name>
</gene>
<keyword evidence="2" id="KW-1185">Reference proteome</keyword>
<reference evidence="1 2" key="1">
    <citation type="submission" date="2014-04" db="EMBL/GenBank/DDBJ databases">
        <authorList>
            <consortium name="DOE Joint Genome Institute"/>
            <person name="Kuo A."/>
            <person name="Tarkka M."/>
            <person name="Buscot F."/>
            <person name="Kohler A."/>
            <person name="Nagy L.G."/>
            <person name="Floudas D."/>
            <person name="Copeland A."/>
            <person name="Barry K.W."/>
            <person name="Cichocki N."/>
            <person name="Veneault-Fourrey C."/>
            <person name="LaButti K."/>
            <person name="Lindquist E.A."/>
            <person name="Lipzen A."/>
            <person name="Lundell T."/>
            <person name="Morin E."/>
            <person name="Murat C."/>
            <person name="Sun H."/>
            <person name="Tunlid A."/>
            <person name="Henrissat B."/>
            <person name="Grigoriev I.V."/>
            <person name="Hibbett D.S."/>
            <person name="Martin F."/>
            <person name="Nordberg H.P."/>
            <person name="Cantor M.N."/>
            <person name="Hua S.X."/>
        </authorList>
    </citation>
    <scope>NUCLEOTIDE SEQUENCE [LARGE SCALE GENOMIC DNA]</scope>
    <source>
        <strain evidence="1 2">F 1598</strain>
    </source>
</reference>
<evidence type="ECO:0008006" key="3">
    <source>
        <dbReference type="Google" id="ProtNLM"/>
    </source>
</evidence>
<dbReference type="EMBL" id="KN833005">
    <property type="protein sequence ID" value="KIM80228.1"/>
    <property type="molecule type" value="Genomic_DNA"/>
</dbReference>
<dbReference type="Proteomes" id="UP000054166">
    <property type="component" value="Unassembled WGS sequence"/>
</dbReference>